<feature type="compositionally biased region" description="Polar residues" evidence="2">
    <location>
        <begin position="171"/>
        <end position="182"/>
    </location>
</feature>
<feature type="region of interest" description="Disordered" evidence="2">
    <location>
        <begin position="1"/>
        <end position="31"/>
    </location>
</feature>
<feature type="transmembrane region" description="Helical" evidence="3">
    <location>
        <begin position="37"/>
        <end position="63"/>
    </location>
</feature>
<feature type="compositionally biased region" description="Polar residues" evidence="2">
    <location>
        <begin position="243"/>
        <end position="260"/>
    </location>
</feature>
<dbReference type="InterPro" id="IPR032763">
    <property type="entry name" value="RIC3_N"/>
</dbReference>
<evidence type="ECO:0000256" key="2">
    <source>
        <dbReference type="SAM" id="MobiDB-lite"/>
    </source>
</evidence>
<evidence type="ECO:0000256" key="1">
    <source>
        <dbReference type="SAM" id="Coils"/>
    </source>
</evidence>
<dbReference type="Pfam" id="PF15361">
    <property type="entry name" value="RIC3"/>
    <property type="match status" value="1"/>
</dbReference>
<evidence type="ECO:0000256" key="3">
    <source>
        <dbReference type="SAM" id="Phobius"/>
    </source>
</evidence>
<feature type="compositionally biased region" description="Acidic residues" evidence="2">
    <location>
        <begin position="212"/>
        <end position="226"/>
    </location>
</feature>
<dbReference type="Proteomes" id="UP001158576">
    <property type="component" value="Chromosome PAR"/>
</dbReference>
<reference evidence="5 6" key="1">
    <citation type="submission" date="2021-04" db="EMBL/GenBank/DDBJ databases">
        <authorList>
            <person name="Bliznina A."/>
        </authorList>
    </citation>
    <scope>NUCLEOTIDE SEQUENCE [LARGE SCALE GENOMIC DNA]</scope>
</reference>
<evidence type="ECO:0000313" key="5">
    <source>
        <dbReference type="EMBL" id="CAG5089437.1"/>
    </source>
</evidence>
<feature type="compositionally biased region" description="Low complexity" evidence="2">
    <location>
        <begin position="134"/>
        <end position="156"/>
    </location>
</feature>
<accession>A0ABN7RZ32</accession>
<feature type="domain" description="Resistance to inhibitors of cholinesterase protein 3 N-terminal" evidence="4">
    <location>
        <begin position="44"/>
        <end position="102"/>
    </location>
</feature>
<keyword evidence="1" id="KW-0175">Coiled coil</keyword>
<organism evidence="5 6">
    <name type="scientific">Oikopleura dioica</name>
    <name type="common">Tunicate</name>
    <dbReference type="NCBI Taxonomy" id="34765"/>
    <lineage>
        <taxon>Eukaryota</taxon>
        <taxon>Metazoa</taxon>
        <taxon>Chordata</taxon>
        <taxon>Tunicata</taxon>
        <taxon>Appendicularia</taxon>
        <taxon>Copelata</taxon>
        <taxon>Oikopleuridae</taxon>
        <taxon>Oikopleura</taxon>
    </lineage>
</organism>
<feature type="coiled-coil region" evidence="1">
    <location>
        <begin position="83"/>
        <end position="110"/>
    </location>
</feature>
<proteinExistence type="predicted"/>
<keyword evidence="6" id="KW-1185">Reference proteome</keyword>
<feature type="compositionally biased region" description="Acidic residues" evidence="2">
    <location>
        <begin position="192"/>
        <end position="204"/>
    </location>
</feature>
<feature type="region of interest" description="Disordered" evidence="2">
    <location>
        <begin position="134"/>
        <end position="260"/>
    </location>
</feature>
<protein>
    <submittedName>
        <fullName evidence="5">Oidioi.mRNA.OKI2018_I69.PAR.g12216.t1.cds</fullName>
    </submittedName>
</protein>
<evidence type="ECO:0000313" key="6">
    <source>
        <dbReference type="Proteomes" id="UP001158576"/>
    </source>
</evidence>
<gene>
    <name evidence="5" type="ORF">OKIOD_LOCUS3774</name>
</gene>
<feature type="compositionally biased region" description="Acidic residues" evidence="2">
    <location>
        <begin position="157"/>
        <end position="170"/>
    </location>
</feature>
<keyword evidence="3" id="KW-0472">Membrane</keyword>
<keyword evidence="3" id="KW-1133">Transmembrane helix</keyword>
<dbReference type="EMBL" id="OU015568">
    <property type="protein sequence ID" value="CAG5089437.1"/>
    <property type="molecule type" value="Genomic_DNA"/>
</dbReference>
<keyword evidence="3" id="KW-0812">Transmembrane</keyword>
<evidence type="ECO:0000259" key="4">
    <source>
        <dbReference type="Pfam" id="PF15361"/>
    </source>
</evidence>
<name>A0ABN7RZ32_OIKDI</name>
<sequence>MVRRGGGGPPNPGGWQTPPGMNPEFGGGRPQAQSKGLLGGIVGSAILPLYLVIVFAYALYVFFKARNKDADGSSKTSDRKKEIDDLRARLDRTEKALNKLVQATETLQKAIPEEEMKKIFEDFCLDNKQAVEDISAQSESTQETSEEISSSANDDATASDEISESLDAEESQSLSASNSAPTDSEIKHELLSEETFDDDSEEVSEPEKISDEIEELSEEKLSEDEVQVINIDDKNEDSDDMSENPNLRQRIVKSNESSNE</sequence>